<dbReference type="GO" id="GO:0016787">
    <property type="term" value="F:hydrolase activity"/>
    <property type="evidence" value="ECO:0007669"/>
    <property type="project" value="UniProtKB-KW"/>
</dbReference>
<keyword evidence="5" id="KW-1185">Reference proteome</keyword>
<dbReference type="Pfam" id="PF01764">
    <property type="entry name" value="Lipase_3"/>
    <property type="match status" value="1"/>
</dbReference>
<dbReference type="InterPro" id="IPR002921">
    <property type="entry name" value="Fungal_lipase-type"/>
</dbReference>
<evidence type="ECO:0000313" key="4">
    <source>
        <dbReference type="EMBL" id="KAK4418375.1"/>
    </source>
</evidence>
<protein>
    <recommendedName>
        <fullName evidence="3">Fungal lipase-type domain-containing protein</fullName>
    </recommendedName>
</protein>
<dbReference type="EMBL" id="JACGWO010000009">
    <property type="protein sequence ID" value="KAK4418375.1"/>
    <property type="molecule type" value="Genomic_DNA"/>
</dbReference>
<sequence>MLRPGYYLGIDTRKKLVILGIRGTQIVYDLITDIVSSIHEGTTFEGYRTHFGTAEAARWFLPHEIDPIRRCLKDHKGFRLRIVGHFPGRITAFKNEDWKGVIDLVTNTKHVASSIQDVAQKLAEYAKFREQRKYSEMPMKEEVSVVPSHSRTSSPSSISSGHVEHENSACGTATDFFVPGTLYYLKKNTGAENCLKPGDYFTLLRRHRGEHFQRILISSNIISDHKCDSHYYALRDVLKGLPTSLNNDIFDE</sequence>
<evidence type="ECO:0000313" key="5">
    <source>
        <dbReference type="Proteomes" id="UP001293254"/>
    </source>
</evidence>
<dbReference type="Gene3D" id="3.40.50.1820">
    <property type="entry name" value="alpha/beta hydrolase"/>
    <property type="match status" value="1"/>
</dbReference>
<evidence type="ECO:0000259" key="3">
    <source>
        <dbReference type="Pfam" id="PF01764"/>
    </source>
</evidence>
<proteinExistence type="predicted"/>
<dbReference type="GO" id="GO:0006629">
    <property type="term" value="P:lipid metabolic process"/>
    <property type="evidence" value="ECO:0007669"/>
    <property type="project" value="InterPro"/>
</dbReference>
<name>A0AAE1XUU5_9LAMI</name>
<evidence type="ECO:0000256" key="1">
    <source>
        <dbReference type="ARBA" id="ARBA00022801"/>
    </source>
</evidence>
<organism evidence="4 5">
    <name type="scientific">Sesamum alatum</name>
    <dbReference type="NCBI Taxonomy" id="300844"/>
    <lineage>
        <taxon>Eukaryota</taxon>
        <taxon>Viridiplantae</taxon>
        <taxon>Streptophyta</taxon>
        <taxon>Embryophyta</taxon>
        <taxon>Tracheophyta</taxon>
        <taxon>Spermatophyta</taxon>
        <taxon>Magnoliopsida</taxon>
        <taxon>eudicotyledons</taxon>
        <taxon>Gunneridae</taxon>
        <taxon>Pentapetalae</taxon>
        <taxon>asterids</taxon>
        <taxon>lamiids</taxon>
        <taxon>Lamiales</taxon>
        <taxon>Pedaliaceae</taxon>
        <taxon>Sesamum</taxon>
    </lineage>
</organism>
<dbReference type="PANTHER" id="PTHR47418">
    <property type="entry name" value="ALPHA/BETA-HYDROLASES SUPERFAMILY PROTEIN"/>
    <property type="match status" value="1"/>
</dbReference>
<accession>A0AAE1XUU5</accession>
<gene>
    <name evidence="4" type="ORF">Salat_2250200</name>
</gene>
<dbReference type="Proteomes" id="UP001293254">
    <property type="component" value="Unassembled WGS sequence"/>
</dbReference>
<keyword evidence="1" id="KW-0378">Hydrolase</keyword>
<reference evidence="4" key="2">
    <citation type="journal article" date="2024" name="Plant">
        <title>Genomic evolution and insights into agronomic trait innovations of Sesamum species.</title>
        <authorList>
            <person name="Miao H."/>
            <person name="Wang L."/>
            <person name="Qu L."/>
            <person name="Liu H."/>
            <person name="Sun Y."/>
            <person name="Le M."/>
            <person name="Wang Q."/>
            <person name="Wei S."/>
            <person name="Zheng Y."/>
            <person name="Lin W."/>
            <person name="Duan Y."/>
            <person name="Cao H."/>
            <person name="Xiong S."/>
            <person name="Wang X."/>
            <person name="Wei L."/>
            <person name="Li C."/>
            <person name="Ma Q."/>
            <person name="Ju M."/>
            <person name="Zhao R."/>
            <person name="Li G."/>
            <person name="Mu C."/>
            <person name="Tian Q."/>
            <person name="Mei H."/>
            <person name="Zhang T."/>
            <person name="Gao T."/>
            <person name="Zhang H."/>
        </authorList>
    </citation>
    <scope>NUCLEOTIDE SEQUENCE</scope>
    <source>
        <strain evidence="4">3651</strain>
    </source>
</reference>
<reference evidence="4" key="1">
    <citation type="submission" date="2020-06" db="EMBL/GenBank/DDBJ databases">
        <authorList>
            <person name="Li T."/>
            <person name="Hu X."/>
            <person name="Zhang T."/>
            <person name="Song X."/>
            <person name="Zhang H."/>
            <person name="Dai N."/>
            <person name="Sheng W."/>
            <person name="Hou X."/>
            <person name="Wei L."/>
        </authorList>
    </citation>
    <scope>NUCLEOTIDE SEQUENCE</scope>
    <source>
        <strain evidence="4">3651</strain>
        <tissue evidence="4">Leaf</tissue>
    </source>
</reference>
<feature type="compositionally biased region" description="Low complexity" evidence="2">
    <location>
        <begin position="144"/>
        <end position="161"/>
    </location>
</feature>
<dbReference type="InterPro" id="IPR029058">
    <property type="entry name" value="AB_hydrolase_fold"/>
</dbReference>
<comment type="caution">
    <text evidence="4">The sequence shown here is derived from an EMBL/GenBank/DDBJ whole genome shotgun (WGS) entry which is preliminary data.</text>
</comment>
<feature type="region of interest" description="Disordered" evidence="2">
    <location>
        <begin position="144"/>
        <end position="163"/>
    </location>
</feature>
<evidence type="ECO:0000256" key="2">
    <source>
        <dbReference type="SAM" id="MobiDB-lite"/>
    </source>
</evidence>
<feature type="domain" description="Fungal lipase-type" evidence="3">
    <location>
        <begin position="19"/>
        <end position="85"/>
    </location>
</feature>
<dbReference type="AlphaFoldDB" id="A0AAE1XUU5"/>